<evidence type="ECO:0000313" key="3">
    <source>
        <dbReference type="WBParaSite" id="EgrG_001115200"/>
    </source>
</evidence>
<reference evidence="1" key="2">
    <citation type="submission" date="2014-06" db="EMBL/GenBank/DDBJ databases">
        <authorList>
            <person name="Aslett M."/>
        </authorList>
    </citation>
    <scope>NUCLEOTIDE SEQUENCE</scope>
</reference>
<reference evidence="1 2" key="1">
    <citation type="journal article" date="2013" name="Nature">
        <title>The genomes of four tapeworm species reveal adaptations to parasitism.</title>
        <authorList>
            <person name="Tsai I.J."/>
            <person name="Zarowiecki M."/>
            <person name="Holroyd N."/>
            <person name="Garciarrubio A."/>
            <person name="Sanchez-Flores A."/>
            <person name="Brooks K.L."/>
            <person name="Tracey A."/>
            <person name="Bobes R.J."/>
            <person name="Fragoso G."/>
            <person name="Sciutto E."/>
            <person name="Aslett M."/>
            <person name="Beasley H."/>
            <person name="Bennett H.M."/>
            <person name="Cai J."/>
            <person name="Camicia F."/>
            <person name="Clark R."/>
            <person name="Cucher M."/>
            <person name="De Silva N."/>
            <person name="Day T.A."/>
            <person name="Deplazes P."/>
            <person name="Estrada K."/>
            <person name="Fernandez C."/>
            <person name="Holland P.W."/>
            <person name="Hou J."/>
            <person name="Hu S."/>
            <person name="Huckvale T."/>
            <person name="Hung S.S."/>
            <person name="Kamenetzky L."/>
            <person name="Keane J.A."/>
            <person name="Kiss F."/>
            <person name="Koziol U."/>
            <person name="Lambert O."/>
            <person name="Liu K."/>
            <person name="Luo X."/>
            <person name="Luo Y."/>
            <person name="Macchiaroli N."/>
            <person name="Nichol S."/>
            <person name="Paps J."/>
            <person name="Parkinson J."/>
            <person name="Pouchkina-Stantcheva N."/>
            <person name="Riddiford N."/>
            <person name="Rosenzvit M."/>
            <person name="Salinas G."/>
            <person name="Wasmuth J.D."/>
            <person name="Zamanian M."/>
            <person name="Zheng Y."/>
            <person name="Cai X."/>
            <person name="Soberon X."/>
            <person name="Olson P.D."/>
            <person name="Laclette J.P."/>
            <person name="Brehm K."/>
            <person name="Berriman M."/>
            <person name="Garciarrubio A."/>
            <person name="Bobes R.J."/>
            <person name="Fragoso G."/>
            <person name="Sanchez-Flores A."/>
            <person name="Estrada K."/>
            <person name="Cevallos M.A."/>
            <person name="Morett E."/>
            <person name="Gonzalez V."/>
            <person name="Portillo T."/>
            <person name="Ochoa-Leyva A."/>
            <person name="Jose M.V."/>
            <person name="Sciutto E."/>
            <person name="Landa A."/>
            <person name="Jimenez L."/>
            <person name="Valdes V."/>
            <person name="Carrero J.C."/>
            <person name="Larralde C."/>
            <person name="Morales-Montor J."/>
            <person name="Limon-Lason J."/>
            <person name="Soberon X."/>
            <person name="Laclette J.P."/>
        </authorList>
    </citation>
    <scope>NUCLEOTIDE SEQUENCE [LARGE SCALE GENOMIC DNA]</scope>
</reference>
<dbReference type="Proteomes" id="UP000492820">
    <property type="component" value="Unassembled WGS sequence"/>
</dbReference>
<evidence type="ECO:0000313" key="2">
    <source>
        <dbReference type="Proteomes" id="UP000492820"/>
    </source>
</evidence>
<organism evidence="1">
    <name type="scientific">Echinococcus granulosus</name>
    <name type="common">Hydatid tapeworm</name>
    <dbReference type="NCBI Taxonomy" id="6210"/>
    <lineage>
        <taxon>Eukaryota</taxon>
        <taxon>Metazoa</taxon>
        <taxon>Spiralia</taxon>
        <taxon>Lophotrochozoa</taxon>
        <taxon>Platyhelminthes</taxon>
        <taxon>Cestoda</taxon>
        <taxon>Eucestoda</taxon>
        <taxon>Cyclophyllidea</taxon>
        <taxon>Taeniidae</taxon>
        <taxon>Echinococcus</taxon>
        <taxon>Echinococcus granulosus group</taxon>
    </lineage>
</organism>
<accession>A0A068WPR3</accession>
<sequence length="88" mass="9958">MRHSTDLLLSSLHTFLFYYLFSLSYDALFVNDVQMQSSSLGSRSPALPPPLSTRLTPYVTLPVSLSPCLCSCPCVSHREKQEHRKLIK</sequence>
<dbReference type="AlphaFoldDB" id="A0A068WPR3"/>
<evidence type="ECO:0000313" key="1">
    <source>
        <dbReference type="EMBL" id="CDS20477.1"/>
    </source>
</evidence>
<dbReference type="WBParaSite" id="EgrG_001115200">
    <property type="protein sequence ID" value="EgrG_001115200"/>
    <property type="gene ID" value="EgrG_001115200"/>
</dbReference>
<protein>
    <submittedName>
        <fullName evidence="3">Secreted protein</fullName>
    </submittedName>
</protein>
<dbReference type="EMBL" id="LK028581">
    <property type="protein sequence ID" value="CDS20477.1"/>
    <property type="molecule type" value="Genomic_DNA"/>
</dbReference>
<gene>
    <name evidence="1" type="ORF">EgrG_001115200</name>
</gene>
<reference evidence="3" key="3">
    <citation type="submission" date="2020-10" db="UniProtKB">
        <authorList>
            <consortium name="WormBaseParasite"/>
        </authorList>
    </citation>
    <scope>IDENTIFICATION</scope>
</reference>
<proteinExistence type="predicted"/>
<name>A0A068WPR3_ECHGR</name>